<evidence type="ECO:0000256" key="4">
    <source>
        <dbReference type="ARBA" id="ARBA00022825"/>
    </source>
</evidence>
<dbReference type="Gene3D" id="2.60.120.560">
    <property type="entry name" value="Exo-inulinase, domain 1"/>
    <property type="match status" value="6"/>
</dbReference>
<feature type="active site" description="Charge relay system" evidence="5 6">
    <location>
        <position position="172"/>
    </location>
</feature>
<dbReference type="PROSITE" id="PS51892">
    <property type="entry name" value="SUBTILASE"/>
    <property type="match status" value="1"/>
</dbReference>
<keyword evidence="3 6" id="KW-0378">Hydrolase</keyword>
<dbReference type="InterPro" id="IPR051048">
    <property type="entry name" value="Peptidase_S8/S53_subtilisin"/>
</dbReference>
<sequence>MFPNPPGRFAQSRYRCLTRGLENLERRCLLSFDYASMVQVAPGLAVDPGDYEEGSLLVKYKQTGIGAVRVTESLGATVGRAYTQIPGLHQVKLPSGVKVADVLPRFRNNPNVLYAEPDFRLHTTALPNDPRYDELWGLNNTGQTGGTVDADSDIAEAWDIATGSNLVVAVIDTGVDYLHEDLAANMWVNAGEIPGDGIDNDGNGFVDDIHGYDFANDDPDPMDDQGHGTHVAGTIGAVGDNGIGVVGVNWDVQLMAVKFLDATGNGTTSDAVDAINYAVANGAQIANASWGGNEPFSQALYDAIAGGRDAGQIFIAGAGNGNAFGFGQDNDSNPFYPASYDLDNIISVAATDHNDARATFSNYGITSVDLAGPGVSILSTRPGNSYELLSGTSMATPHVAGVASLVWQHNPTWTADQVIEQILNSVDPVSSMQGITTTGGRLNAAAALGEPVPPPPPPPPATLPVSEDFEDALAQDFQVRVGTWGVTSGRYAITPVMGDPSASAVSTVRLETPLADDMEVFATANAAPEIGFFFNYLSNGYIVFDYQDNFDFKYAGFNVVSGQWVIGQRSGSGWQNLATLSDAGIAASTDVGMRLTIEDGQSVTLYGKGAPVLSHSFAESVVDGQVGVGAQNSQTAFDNVYVNTFVSATPAALPIQEDFSDGTADNFQPQTPGWSVSGGAYQVDAFTGANAFSTLQVDGALPADLELRATANVHAPSGSQSSNALLVFDYHNENDFKFVAAYAGTDQWVIGVRGAGWTTVAETSEAVETNVDYDMQVVIEDGSSVTLLVDGVVKATHTFADSVTDGVLGLGTLNASVHFDDLVVQEYLPPPPPPPGSLPIVEDFSDGLADYFQPQLGNWSVNNGQYFGSPSGDALSTLNLAEALPSDLDFRATVAVQQPTSGLYQNAVMIFDYQSPTNFKFAGAYAGTDQWVIGQRTSQWVTLASAGAAVDVGVDYDLRLVIQAGNQVALYANGALQTTYAFSGSVTDGAIGLGTWNALARFDDVSLQTYVAPPPPPAASLPLSEDFSDGVADFFQPQVGDWLVNAGRYQGSPSGDAVTTLNVAEPLPTELEFRASVTVHPPAYGFYQNGLLIFDYQSPTNFKFAGAYAGTDQWVIGHRTSQWITDASAGASIDVGTDYELSVVIEGDHQVTLLVDGVPQTSHTFSDSLTDGDLGFGTWNAVASYDDVSVQSYVAPPPPPPPPAGTLPVAEDFSDGVADYFQPQVGDWAINAGRYVGTPAGDAVSTLALDAPLPSDLEFQATVNIQPPSGGLYQNGLLVFDYQSPTDFKFAGAYAGTNQWVIGHRTSQWVTDAFAGSTVNVGVDYDLRLVIEGGNQVTLWVGETPQVTYSFAESVTDGDIGLGTWNAVAKYDQIVVQAYTPPPPPPAAELPVQEDYSDGLADLFVPRRGTWTVSGGEYHASPSGDAISTLEPGGALPTDLEFQATARIQPPTYGVYQNAVVIFDYQSPTNFKFAGAYAGTNEWVIGTRTSSWTVLASYGETVNVNVDYTLRLVIDGDHQATLFVDGLPKTTHTFNGSLTDGSVGLATWNAIAHFDDVSLQATGTSVAALTVGTSVLPETNADLSDPLLSLPAASSRRSSAGIGASPSDTSAGAASHGRGNGRPGSPQSISSESPLDQVFAELEFDLMGDLS</sequence>
<dbReference type="Pfam" id="PF00082">
    <property type="entry name" value="Peptidase_S8"/>
    <property type="match status" value="1"/>
</dbReference>
<dbReference type="GO" id="GO:0006508">
    <property type="term" value="P:proteolysis"/>
    <property type="evidence" value="ECO:0007669"/>
    <property type="project" value="UniProtKB-KW"/>
</dbReference>
<evidence type="ECO:0000256" key="7">
    <source>
        <dbReference type="RuleBase" id="RU003355"/>
    </source>
</evidence>
<keyword evidence="4 6" id="KW-0720">Serine protease</keyword>
<dbReference type="InterPro" id="IPR054399">
    <property type="entry name" value="Fervidolysin-like_N_prodom"/>
</dbReference>
<dbReference type="PROSITE" id="PS00138">
    <property type="entry name" value="SUBTILASE_SER"/>
    <property type="match status" value="1"/>
</dbReference>
<name>A0A5M6D3P8_9BACT</name>
<feature type="compositionally biased region" description="Polar residues" evidence="8">
    <location>
        <begin position="1625"/>
        <end position="1634"/>
    </location>
</feature>
<dbReference type="PRINTS" id="PR00723">
    <property type="entry name" value="SUBTILISIN"/>
</dbReference>
<evidence type="ECO:0000259" key="9">
    <source>
        <dbReference type="Pfam" id="PF00082"/>
    </source>
</evidence>
<dbReference type="PROSITE" id="PS00136">
    <property type="entry name" value="SUBTILASE_ASP"/>
    <property type="match status" value="1"/>
</dbReference>
<keyword evidence="2 6" id="KW-0645">Protease</keyword>
<dbReference type="EMBL" id="VWOX01000011">
    <property type="protein sequence ID" value="KAA5540912.1"/>
    <property type="molecule type" value="Genomic_DNA"/>
</dbReference>
<feature type="domain" description="Peptidase S8/S53" evidence="9">
    <location>
        <begin position="163"/>
        <end position="426"/>
    </location>
</feature>
<dbReference type="PANTHER" id="PTHR43399:SF4">
    <property type="entry name" value="CELL WALL-ASSOCIATED PROTEASE"/>
    <property type="match status" value="1"/>
</dbReference>
<dbReference type="InterPro" id="IPR015500">
    <property type="entry name" value="Peptidase_S8_subtilisin-rel"/>
</dbReference>
<reference evidence="11 12" key="1">
    <citation type="submission" date="2019-08" db="EMBL/GenBank/DDBJ databases">
        <authorList>
            <person name="Dhanesh K."/>
            <person name="Kumar G."/>
            <person name="Sasikala C."/>
            <person name="Venkata Ramana C."/>
        </authorList>
    </citation>
    <scope>NUCLEOTIDE SEQUENCE [LARGE SCALE GENOMIC DNA]</scope>
    <source>
        <strain evidence="11 12">JC645</strain>
    </source>
</reference>
<dbReference type="GO" id="GO:0004252">
    <property type="term" value="F:serine-type endopeptidase activity"/>
    <property type="evidence" value="ECO:0007669"/>
    <property type="project" value="UniProtKB-UniRule"/>
</dbReference>
<dbReference type="Pfam" id="PF22148">
    <property type="entry name" value="Fervidolysin_NPro-like"/>
    <property type="match status" value="1"/>
</dbReference>
<dbReference type="SUPFAM" id="SSF52743">
    <property type="entry name" value="Subtilisin-like"/>
    <property type="match status" value="1"/>
</dbReference>
<dbReference type="Proteomes" id="UP000324479">
    <property type="component" value="Unassembled WGS sequence"/>
</dbReference>
<dbReference type="InterPro" id="IPR034204">
    <property type="entry name" value="PfSUB1-like_cat_dom"/>
</dbReference>
<feature type="region of interest" description="Disordered" evidence="8">
    <location>
        <begin position="1597"/>
        <end position="1634"/>
    </location>
</feature>
<protein>
    <submittedName>
        <fullName evidence="11">S8 family serine peptidase</fullName>
    </submittedName>
</protein>
<proteinExistence type="inferred from homology"/>
<dbReference type="InterPro" id="IPR000209">
    <property type="entry name" value="Peptidase_S8/S53_dom"/>
</dbReference>
<comment type="similarity">
    <text evidence="1 6 7">Belongs to the peptidase S8 family.</text>
</comment>
<dbReference type="PANTHER" id="PTHR43399">
    <property type="entry name" value="SUBTILISIN-RELATED"/>
    <property type="match status" value="1"/>
</dbReference>
<organism evidence="11 12">
    <name type="scientific">Roseiconus nitratireducens</name>
    <dbReference type="NCBI Taxonomy" id="2605748"/>
    <lineage>
        <taxon>Bacteria</taxon>
        <taxon>Pseudomonadati</taxon>
        <taxon>Planctomycetota</taxon>
        <taxon>Planctomycetia</taxon>
        <taxon>Pirellulales</taxon>
        <taxon>Pirellulaceae</taxon>
        <taxon>Roseiconus</taxon>
    </lineage>
</organism>
<evidence type="ECO:0000256" key="3">
    <source>
        <dbReference type="ARBA" id="ARBA00022801"/>
    </source>
</evidence>
<evidence type="ECO:0000256" key="8">
    <source>
        <dbReference type="SAM" id="MobiDB-lite"/>
    </source>
</evidence>
<keyword evidence="12" id="KW-1185">Reference proteome</keyword>
<dbReference type="InterPro" id="IPR023827">
    <property type="entry name" value="Peptidase_S8_Asp-AS"/>
</dbReference>
<evidence type="ECO:0000259" key="10">
    <source>
        <dbReference type="Pfam" id="PF22148"/>
    </source>
</evidence>
<dbReference type="Gene3D" id="3.40.50.200">
    <property type="entry name" value="Peptidase S8/S53 domain"/>
    <property type="match status" value="1"/>
</dbReference>
<dbReference type="CDD" id="cd07473">
    <property type="entry name" value="Peptidases_S8_Subtilisin_like"/>
    <property type="match status" value="1"/>
</dbReference>
<dbReference type="InterPro" id="IPR022398">
    <property type="entry name" value="Peptidase_S8_His-AS"/>
</dbReference>
<evidence type="ECO:0000256" key="2">
    <source>
        <dbReference type="ARBA" id="ARBA00022670"/>
    </source>
</evidence>
<dbReference type="RefSeq" id="WP_150077958.1">
    <property type="nucleotide sequence ID" value="NZ_VWOX01000011.1"/>
</dbReference>
<dbReference type="PROSITE" id="PS00137">
    <property type="entry name" value="SUBTILASE_HIS"/>
    <property type="match status" value="1"/>
</dbReference>
<dbReference type="InterPro" id="IPR036852">
    <property type="entry name" value="Peptidase_S8/S53_dom_sf"/>
</dbReference>
<gene>
    <name evidence="11" type="ORF">FYK55_18520</name>
</gene>
<accession>A0A5M6D3P8</accession>
<feature type="active site" description="Charge relay system" evidence="5 6">
    <location>
        <position position="393"/>
    </location>
</feature>
<evidence type="ECO:0000313" key="11">
    <source>
        <dbReference type="EMBL" id="KAA5540912.1"/>
    </source>
</evidence>
<evidence type="ECO:0000313" key="12">
    <source>
        <dbReference type="Proteomes" id="UP000324479"/>
    </source>
</evidence>
<dbReference type="InterPro" id="IPR023828">
    <property type="entry name" value="Peptidase_S8_Ser-AS"/>
</dbReference>
<feature type="compositionally biased region" description="Low complexity" evidence="8">
    <location>
        <begin position="1597"/>
        <end position="1607"/>
    </location>
</feature>
<comment type="caution">
    <text evidence="11">The sequence shown here is derived from an EMBL/GenBank/DDBJ whole genome shotgun (WGS) entry which is preliminary data.</text>
</comment>
<evidence type="ECO:0000256" key="1">
    <source>
        <dbReference type="ARBA" id="ARBA00011073"/>
    </source>
</evidence>
<evidence type="ECO:0000256" key="5">
    <source>
        <dbReference type="PIRSR" id="PIRSR615500-1"/>
    </source>
</evidence>
<feature type="domain" description="Fervidolysin-like N-terminal prodomain" evidence="10">
    <location>
        <begin position="47"/>
        <end position="117"/>
    </location>
</feature>
<feature type="active site" description="Charge relay system" evidence="5 6">
    <location>
        <position position="227"/>
    </location>
</feature>
<evidence type="ECO:0000256" key="6">
    <source>
        <dbReference type="PROSITE-ProRule" id="PRU01240"/>
    </source>
</evidence>